<evidence type="ECO:0008006" key="3">
    <source>
        <dbReference type="Google" id="ProtNLM"/>
    </source>
</evidence>
<evidence type="ECO:0000313" key="1">
    <source>
        <dbReference type="EMBL" id="MCR2746161.1"/>
    </source>
</evidence>
<accession>A0ABT1XGZ1</accession>
<evidence type="ECO:0000313" key="2">
    <source>
        <dbReference type="Proteomes" id="UP001165267"/>
    </source>
</evidence>
<keyword evidence="2" id="KW-1185">Reference proteome</keyword>
<organism evidence="1 2">
    <name type="scientific">Limnobacter parvus</name>
    <dbReference type="NCBI Taxonomy" id="2939690"/>
    <lineage>
        <taxon>Bacteria</taxon>
        <taxon>Pseudomonadati</taxon>
        <taxon>Pseudomonadota</taxon>
        <taxon>Betaproteobacteria</taxon>
        <taxon>Burkholderiales</taxon>
        <taxon>Burkholderiaceae</taxon>
        <taxon>Limnobacter</taxon>
    </lineage>
</organism>
<protein>
    <recommendedName>
        <fullName evidence="3">UDP-N-acetylmuramate--alanine ligase</fullName>
    </recommendedName>
</protein>
<dbReference type="Proteomes" id="UP001165267">
    <property type="component" value="Unassembled WGS sequence"/>
</dbReference>
<dbReference type="EMBL" id="JANKHG010000016">
    <property type="protein sequence ID" value="MCR2746161.1"/>
    <property type="molecule type" value="Genomic_DNA"/>
</dbReference>
<comment type="caution">
    <text evidence="1">The sequence shown here is derived from an EMBL/GenBank/DDBJ whole genome shotgun (WGS) entry which is preliminary data.</text>
</comment>
<proteinExistence type="predicted"/>
<sequence length="203" mass="22788">MEEFFAPQDELRIEIAMTAARLIAEEGLDYATARNQAVKAKVGKQRIPRERLPSDQDIQDEVRAYQALFQADSQPGELNELREVALLFMQGMQQFEPIVYGAAVNGTGSAHSDVHIIAFADDEKEVDFWLLNQNINFEACEDALLAGKSFPAVAFRWKQRWFQLGVANHVQRRGLLNRQAPDGTPFQTDTAGLARLISQIEAP</sequence>
<name>A0ABT1XGZ1_9BURK</name>
<reference evidence="1" key="1">
    <citation type="submission" date="2022-07" db="EMBL/GenBank/DDBJ databases">
        <authorList>
            <person name="Xamxidin M."/>
        </authorList>
    </citation>
    <scope>NUCLEOTIDE SEQUENCE</scope>
    <source>
        <strain evidence="1">YS8-69</strain>
    </source>
</reference>
<gene>
    <name evidence="1" type="ORF">NSP04_05835</name>
</gene>
<dbReference type="RefSeq" id="WP_257511405.1">
    <property type="nucleotide sequence ID" value="NZ_JANKHG010000016.1"/>
</dbReference>